<accession>A0AAT9HPT3</accession>
<protein>
    <submittedName>
        <fullName evidence="2">Uncharacterized protein</fullName>
    </submittedName>
</protein>
<name>A0AAT9HPT3_9ACTN</name>
<reference evidence="2" key="1">
    <citation type="submission" date="2024-06" db="EMBL/GenBank/DDBJ databases">
        <authorList>
            <consortium name="consrtm"/>
            <person name="Uemura M."/>
            <person name="Terahara T."/>
        </authorList>
    </citation>
    <scope>NUCLEOTIDE SEQUENCE</scope>
    <source>
        <strain evidence="2">KM77-8</strain>
    </source>
</reference>
<reference evidence="2" key="2">
    <citation type="submission" date="2024-07" db="EMBL/GenBank/DDBJ databases">
        <title>Streptomyces haneummycinica sp. nov., a new antibiotic-producing actinobacterium isolated from marine sediment.</title>
        <authorList>
            <person name="Uemura M."/>
            <person name="Hamada M."/>
            <person name="Hirano S."/>
            <person name="Kobayashi K."/>
            <person name="Ohshiro T."/>
            <person name="Kobayashi T."/>
            <person name="Terahara T."/>
        </authorList>
    </citation>
    <scope>NUCLEOTIDE SEQUENCE</scope>
    <source>
        <strain evidence="2">KM77-8</strain>
    </source>
</reference>
<dbReference type="EMBL" id="AP035768">
    <property type="protein sequence ID" value="BFO19302.1"/>
    <property type="molecule type" value="Genomic_DNA"/>
</dbReference>
<proteinExistence type="predicted"/>
<sequence>MGIRTTEGHGRIRGEFAEQLLHHRLTCPVAQALQRGAAVVRTGRGAGRGVRQRWSAGVAARGAGGAVGGQRARGHVKSGQVDYAGGAVGGDDERSAGLVPPSEEDAVLRPGCSSAAGRR</sequence>
<organism evidence="2">
    <name type="scientific">Streptomyces haneummycinicus</name>
    <dbReference type="NCBI Taxonomy" id="3074435"/>
    <lineage>
        <taxon>Bacteria</taxon>
        <taxon>Bacillati</taxon>
        <taxon>Actinomycetota</taxon>
        <taxon>Actinomycetes</taxon>
        <taxon>Kitasatosporales</taxon>
        <taxon>Streptomycetaceae</taxon>
        <taxon>Streptomyces</taxon>
    </lineage>
</organism>
<feature type="region of interest" description="Disordered" evidence="1">
    <location>
        <begin position="83"/>
        <end position="119"/>
    </location>
</feature>
<evidence type="ECO:0000256" key="1">
    <source>
        <dbReference type="SAM" id="MobiDB-lite"/>
    </source>
</evidence>
<gene>
    <name evidence="2" type="ORF">SHKM778_56900</name>
</gene>
<evidence type="ECO:0000313" key="2">
    <source>
        <dbReference type="EMBL" id="BFO19302.1"/>
    </source>
</evidence>
<dbReference type="AlphaFoldDB" id="A0AAT9HPT3"/>